<feature type="region of interest" description="Disordered" evidence="1">
    <location>
        <begin position="19"/>
        <end position="61"/>
    </location>
</feature>
<feature type="region of interest" description="Disordered" evidence="1">
    <location>
        <begin position="483"/>
        <end position="532"/>
    </location>
</feature>
<feature type="compositionally biased region" description="Basic and acidic residues" evidence="1">
    <location>
        <begin position="483"/>
        <end position="499"/>
    </location>
</feature>
<feature type="region of interest" description="Disordered" evidence="1">
    <location>
        <begin position="397"/>
        <end position="441"/>
    </location>
</feature>
<feature type="compositionally biased region" description="Polar residues" evidence="1">
    <location>
        <begin position="515"/>
        <end position="529"/>
    </location>
</feature>
<dbReference type="Proteomes" id="UP000266841">
    <property type="component" value="Unassembled WGS sequence"/>
</dbReference>
<feature type="region of interest" description="Disordered" evidence="1">
    <location>
        <begin position="556"/>
        <end position="575"/>
    </location>
</feature>
<organism evidence="2 3">
    <name type="scientific">Thalassiosira oceanica</name>
    <name type="common">Marine diatom</name>
    <dbReference type="NCBI Taxonomy" id="159749"/>
    <lineage>
        <taxon>Eukaryota</taxon>
        <taxon>Sar</taxon>
        <taxon>Stramenopiles</taxon>
        <taxon>Ochrophyta</taxon>
        <taxon>Bacillariophyta</taxon>
        <taxon>Coscinodiscophyceae</taxon>
        <taxon>Thalassiosirophycidae</taxon>
        <taxon>Thalassiosirales</taxon>
        <taxon>Thalassiosiraceae</taxon>
        <taxon>Thalassiosira</taxon>
    </lineage>
</organism>
<dbReference type="EMBL" id="AGNL01003249">
    <property type="protein sequence ID" value="EJK74930.1"/>
    <property type="molecule type" value="Genomic_DNA"/>
</dbReference>
<sequence>MFKAAASVVQTPRRIVQFFRTPKATETPGPRRVDEPSTPPHGYSSPPPGTTTPGGGSGKHAIATCRPTSTWATHQSSRYGSEQRERLLKKHDGKSYQLVEKNHDEFVKHMEETFEAGGLGSIWEVPKWSGGGILRRGDASTNNLLETYKTKGGATLDDVQAMIIRQSGGDPEQDAVGPDETYTIKIEDSLLSLDNDVGREAQQNYQSHCVDQLVTDSLNKLFGRDTIKHLVSSASYSVTAIETATGDRLTIGRLLLCLVLDEMRAPALTIVDRHMKAYNKLSIKDVDDENPGILRGKIIKAAELVNSTAGKTKLDEDDILARFKDACLHATNVEFVKAVESRWTKYEQNKYSRAEFYSKLRSDFRQISNSVVQGDKTYAMVTKDNENLRKKVFALEKRVKNGERSKDQGSKDQDSKDKGTQKPGFDPHGFNLRLKTDDHIKHPKTGLTMTWIEKGDGRKHSRYYAQGLIPKEAWFKMSEEEKKAASPKYRGADSKKENAGGKNRRDKRSRPPTPTSDKPASSAKKTPTRMQVKHSFVTRAVCSEGMSEDDAAACFDKSIWPVDHDDATADDSSKD</sequence>
<proteinExistence type="predicted"/>
<feature type="compositionally biased region" description="Basic and acidic residues" evidence="1">
    <location>
        <begin position="397"/>
        <end position="420"/>
    </location>
</feature>
<evidence type="ECO:0000256" key="1">
    <source>
        <dbReference type="SAM" id="MobiDB-lite"/>
    </source>
</evidence>
<protein>
    <submittedName>
        <fullName evidence="2">Uncharacterized protein</fullName>
    </submittedName>
</protein>
<reference evidence="2 3" key="1">
    <citation type="journal article" date="2012" name="Genome Biol.">
        <title>Genome and low-iron response of an oceanic diatom adapted to chronic iron limitation.</title>
        <authorList>
            <person name="Lommer M."/>
            <person name="Specht M."/>
            <person name="Roy A.S."/>
            <person name="Kraemer L."/>
            <person name="Andreson R."/>
            <person name="Gutowska M.A."/>
            <person name="Wolf J."/>
            <person name="Bergner S.V."/>
            <person name="Schilhabel M.B."/>
            <person name="Klostermeier U.C."/>
            <person name="Beiko R.G."/>
            <person name="Rosenstiel P."/>
            <person name="Hippler M."/>
            <person name="Laroche J."/>
        </authorList>
    </citation>
    <scope>NUCLEOTIDE SEQUENCE [LARGE SCALE GENOMIC DNA]</scope>
    <source>
        <strain evidence="2 3">CCMP1005</strain>
    </source>
</reference>
<comment type="caution">
    <text evidence="2">The sequence shown here is derived from an EMBL/GenBank/DDBJ whole genome shotgun (WGS) entry which is preliminary data.</text>
</comment>
<accession>K0TBP9</accession>
<dbReference type="AlphaFoldDB" id="K0TBP9"/>
<name>K0TBP9_THAOC</name>
<evidence type="ECO:0000313" key="2">
    <source>
        <dbReference type="EMBL" id="EJK74930.1"/>
    </source>
</evidence>
<feature type="compositionally biased region" description="Basic and acidic residues" evidence="1">
    <location>
        <begin position="562"/>
        <end position="575"/>
    </location>
</feature>
<evidence type="ECO:0000313" key="3">
    <source>
        <dbReference type="Proteomes" id="UP000266841"/>
    </source>
</evidence>
<gene>
    <name evidence="2" type="ORF">THAOC_03366</name>
</gene>
<keyword evidence="3" id="KW-1185">Reference proteome</keyword>